<evidence type="ECO:0000313" key="1">
    <source>
        <dbReference type="EMBL" id="CRZ09998.1"/>
    </source>
</evidence>
<protein>
    <submittedName>
        <fullName evidence="1">Uncharacterized protein</fullName>
    </submittedName>
</protein>
<proteinExistence type="predicted"/>
<organism evidence="1">
    <name type="scientific">Spongospora subterranea</name>
    <dbReference type="NCBI Taxonomy" id="70186"/>
    <lineage>
        <taxon>Eukaryota</taxon>
        <taxon>Sar</taxon>
        <taxon>Rhizaria</taxon>
        <taxon>Endomyxa</taxon>
        <taxon>Phytomyxea</taxon>
        <taxon>Plasmodiophorida</taxon>
        <taxon>Plasmodiophoridae</taxon>
        <taxon>Spongospora</taxon>
    </lineage>
</organism>
<reference evidence="1" key="1">
    <citation type="submission" date="2015-04" db="EMBL/GenBank/DDBJ databases">
        <title>The genome sequence of the plant pathogenic Rhizarian Plasmodiophora brassicae reveals insights in its biotrophic life cycle and the origin of chitin synthesis.</title>
        <authorList>
            <person name="Schwelm A."/>
            <person name="Fogelqvist J."/>
            <person name="Knaust A."/>
            <person name="Julke S."/>
            <person name="Lilja T."/>
            <person name="Dhandapani V."/>
            <person name="Bonilla-Rosso G."/>
            <person name="Karlsson M."/>
            <person name="Shevchenko A."/>
            <person name="Choi S.R."/>
            <person name="Kim H.G."/>
            <person name="Park J.Y."/>
            <person name="Lim Y.P."/>
            <person name="Ludwig-Muller J."/>
            <person name="Dixelius C."/>
        </authorList>
    </citation>
    <scope>NUCLEOTIDE SEQUENCE</scope>
    <source>
        <tissue evidence="1">Potato root galls</tissue>
    </source>
</reference>
<accession>A0A0H5R7B3</accession>
<name>A0A0H5R7B3_9EUKA</name>
<dbReference type="AlphaFoldDB" id="A0A0H5R7B3"/>
<sequence>MVKSMSAMIPTALNFLLYLFFVSNFPQFKLPSASLVLKRPFFDTDTRMGPDRRRRSKFSSVNSCSYKFPVASKTCVLWFRSRWNYSVIEATANYGLCGAAIQAIQGKFRAIKKMTDVS</sequence>
<dbReference type="EMBL" id="HACM01009556">
    <property type="protein sequence ID" value="CRZ09998.1"/>
    <property type="molecule type" value="Transcribed_RNA"/>
</dbReference>